<dbReference type="OrthoDB" id="2111819at2"/>
<evidence type="ECO:0000313" key="1">
    <source>
        <dbReference type="EMBL" id="SNY29734.1"/>
    </source>
</evidence>
<organism evidence="1 2">
    <name type="scientific">Orenia metallireducens</name>
    <dbReference type="NCBI Taxonomy" id="1413210"/>
    <lineage>
        <taxon>Bacteria</taxon>
        <taxon>Bacillati</taxon>
        <taxon>Bacillota</taxon>
        <taxon>Clostridia</taxon>
        <taxon>Halanaerobiales</taxon>
        <taxon>Halobacteroidaceae</taxon>
        <taxon>Orenia</taxon>
    </lineage>
</organism>
<protein>
    <recommendedName>
        <fullName evidence="3">L-2-amino-thiazoline-4-carboxylic acid hydrolase</fullName>
    </recommendedName>
</protein>
<evidence type="ECO:0000313" key="2">
    <source>
        <dbReference type="Proteomes" id="UP000219573"/>
    </source>
</evidence>
<gene>
    <name evidence="1" type="ORF">SAMN06265827_1137</name>
</gene>
<name>A0A285H2D2_9FIRM</name>
<sequence length="144" mass="16430">MNLEEKIRFLEFAYAGALVDSLLRFSREGILEEVTDKRRKEQILFGAQKAKNFGAKSPKEVFTKISELFNYTLWEIKEDEKGFLAEANSCKLAAMAKKVGAQPPCNIYCLDPIEGMLIALNHEHQIEVEETLWEGKSCRVKVSE</sequence>
<dbReference type="STRING" id="1413210.U472_07645"/>
<proteinExistence type="predicted"/>
<keyword evidence="2" id="KW-1185">Reference proteome</keyword>
<dbReference type="Proteomes" id="UP000219573">
    <property type="component" value="Unassembled WGS sequence"/>
</dbReference>
<reference evidence="2" key="1">
    <citation type="submission" date="2017-09" db="EMBL/GenBank/DDBJ databases">
        <authorList>
            <person name="Varghese N."/>
            <person name="Submissions S."/>
        </authorList>
    </citation>
    <scope>NUCLEOTIDE SEQUENCE [LARGE SCALE GENOMIC DNA]</scope>
    <source>
        <strain evidence="2">MSL47</strain>
    </source>
</reference>
<dbReference type="AlphaFoldDB" id="A0A285H2D2"/>
<dbReference type="RefSeq" id="WP_097017920.1">
    <property type="nucleotide sequence ID" value="NZ_OBDZ01000013.1"/>
</dbReference>
<accession>A0A285H2D2</accession>
<evidence type="ECO:0008006" key="3">
    <source>
        <dbReference type="Google" id="ProtNLM"/>
    </source>
</evidence>
<dbReference type="EMBL" id="OBDZ01000013">
    <property type="protein sequence ID" value="SNY29734.1"/>
    <property type="molecule type" value="Genomic_DNA"/>
</dbReference>